<reference evidence="2 3" key="1">
    <citation type="submission" date="2018-06" db="EMBL/GenBank/DDBJ databases">
        <title>Complete Genomes of Monosporascus.</title>
        <authorList>
            <person name="Robinson A.J."/>
            <person name="Natvig D.O."/>
        </authorList>
    </citation>
    <scope>NUCLEOTIDE SEQUENCE [LARGE SCALE GENOMIC DNA]</scope>
    <source>
        <strain evidence="2 3">CBS 110550</strain>
    </source>
</reference>
<name>A0A4Q4TBT6_9PEZI</name>
<feature type="compositionally biased region" description="Low complexity" evidence="1">
    <location>
        <begin position="337"/>
        <end position="347"/>
    </location>
</feature>
<protein>
    <submittedName>
        <fullName evidence="2">Uncharacterized protein</fullName>
    </submittedName>
</protein>
<dbReference type="AlphaFoldDB" id="A0A4Q4TBT6"/>
<feature type="compositionally biased region" description="Basic and acidic residues" evidence="1">
    <location>
        <begin position="296"/>
        <end position="307"/>
    </location>
</feature>
<feature type="region of interest" description="Disordered" evidence="1">
    <location>
        <begin position="284"/>
        <end position="312"/>
    </location>
</feature>
<organism evidence="2 3">
    <name type="scientific">Monosporascus ibericus</name>
    <dbReference type="NCBI Taxonomy" id="155417"/>
    <lineage>
        <taxon>Eukaryota</taxon>
        <taxon>Fungi</taxon>
        <taxon>Dikarya</taxon>
        <taxon>Ascomycota</taxon>
        <taxon>Pezizomycotina</taxon>
        <taxon>Sordariomycetes</taxon>
        <taxon>Xylariomycetidae</taxon>
        <taxon>Xylariales</taxon>
        <taxon>Xylariales incertae sedis</taxon>
        <taxon>Monosporascus</taxon>
    </lineage>
</organism>
<evidence type="ECO:0000313" key="3">
    <source>
        <dbReference type="Proteomes" id="UP000293360"/>
    </source>
</evidence>
<evidence type="ECO:0000256" key="1">
    <source>
        <dbReference type="SAM" id="MobiDB-lite"/>
    </source>
</evidence>
<comment type="caution">
    <text evidence="2">The sequence shown here is derived from an EMBL/GenBank/DDBJ whole genome shotgun (WGS) entry which is preliminary data.</text>
</comment>
<dbReference type="Proteomes" id="UP000293360">
    <property type="component" value="Unassembled WGS sequence"/>
</dbReference>
<gene>
    <name evidence="2" type="ORF">DL764_005705</name>
</gene>
<evidence type="ECO:0000313" key="2">
    <source>
        <dbReference type="EMBL" id="RYP02623.1"/>
    </source>
</evidence>
<proteinExistence type="predicted"/>
<feature type="region of interest" description="Disordered" evidence="1">
    <location>
        <begin position="329"/>
        <end position="352"/>
    </location>
</feature>
<accession>A0A4Q4TBT6</accession>
<sequence length="389" mass="43138">MSDYACSPKVFIYYDIELSRDGEVEQLGPYTSGGELYSAFMRTSVISFLVHADMPVRSVIAWNLDTEELVAHPGKELDEPQHNHQLLLTQAYDRDLRPEPPTVTSAFPPTDAMNDMSELDITLRGYLDPELDGDRNKDTTNGLGDVTSTDLIATLTMQMQMPLNENSGLNSLERTVQPIYSASKKPSDWSKVMLVSRYAYRSMSKPRLSDSGIKRDTDQEEDLTADLDVGRHSPSTSLAYLKSNSAIAAQGYVGKSTLWGTALASLLIAMIRYYIEKGRDDNYGKRSPRRLYVHPQDADHGLRERPPGDSTPDIAAHLLHQPDGCGLGGTGRRFSHVSPSVTVSPTPDQLSRMTPKATVSKMATEMPKKSLTEKNWNKFVGYGTYTSFG</sequence>
<dbReference type="EMBL" id="QJNU01000308">
    <property type="protein sequence ID" value="RYP02623.1"/>
    <property type="molecule type" value="Genomic_DNA"/>
</dbReference>
<keyword evidence="3" id="KW-1185">Reference proteome</keyword>